<gene>
    <name evidence="2" type="ORF">VCB98_02780</name>
</gene>
<proteinExistence type="predicted"/>
<comment type="caution">
    <text evidence="2">The sequence shown here is derived from an EMBL/GenBank/DDBJ whole genome shotgun (WGS) entry which is preliminary data.</text>
</comment>
<feature type="chain" id="PRO_5043056456" description="Lipoprotein" evidence="1">
    <location>
        <begin position="24"/>
        <end position="125"/>
    </location>
</feature>
<name>A0AAP6JD16_9GAMM</name>
<evidence type="ECO:0008006" key="4">
    <source>
        <dbReference type="Google" id="ProtNLM"/>
    </source>
</evidence>
<accession>A0AAP6JD16</accession>
<evidence type="ECO:0000313" key="2">
    <source>
        <dbReference type="EMBL" id="MEA5444738.1"/>
    </source>
</evidence>
<organism evidence="2 3">
    <name type="scientific">Natronospira elongata</name>
    <dbReference type="NCBI Taxonomy" id="3110268"/>
    <lineage>
        <taxon>Bacteria</taxon>
        <taxon>Pseudomonadati</taxon>
        <taxon>Pseudomonadota</taxon>
        <taxon>Gammaproteobacteria</taxon>
        <taxon>Natronospirales</taxon>
        <taxon>Natronospiraceae</taxon>
        <taxon>Natronospira</taxon>
    </lineage>
</organism>
<keyword evidence="3" id="KW-1185">Reference proteome</keyword>
<keyword evidence="1" id="KW-0732">Signal</keyword>
<dbReference type="RefSeq" id="WP_346050256.1">
    <property type="nucleotide sequence ID" value="NZ_JAYGII010000003.1"/>
</dbReference>
<reference evidence="2 3" key="1">
    <citation type="submission" date="2023-12" db="EMBL/GenBank/DDBJ databases">
        <title>Whole-genome sequencing of halo(alkali)philic microorganisms from hypersaline lakes.</title>
        <authorList>
            <person name="Sorokin D.Y."/>
            <person name="Merkel A.Y."/>
            <person name="Messina E."/>
            <person name="Yakimov M."/>
        </authorList>
    </citation>
    <scope>NUCLEOTIDE SEQUENCE [LARGE SCALE GENOMIC DNA]</scope>
    <source>
        <strain evidence="2 3">AB-CW1</strain>
    </source>
</reference>
<dbReference type="PROSITE" id="PS51257">
    <property type="entry name" value="PROKAR_LIPOPROTEIN"/>
    <property type="match status" value="1"/>
</dbReference>
<sequence>MEQRRGITLIGLTCLLAFTTACAGFIQDRQTRDRQARIERAIQDDATCRQQGREFPSTAYTRCRQSLQDQREWRQLRALEILEPEPMGAGVRDPFHRPSSERGDFRCEKRRWEETEWIECGVYPN</sequence>
<evidence type="ECO:0000256" key="1">
    <source>
        <dbReference type="SAM" id="SignalP"/>
    </source>
</evidence>
<dbReference type="EMBL" id="JAYGII010000003">
    <property type="protein sequence ID" value="MEA5444738.1"/>
    <property type="molecule type" value="Genomic_DNA"/>
</dbReference>
<dbReference type="Proteomes" id="UP001302316">
    <property type="component" value="Unassembled WGS sequence"/>
</dbReference>
<feature type="signal peptide" evidence="1">
    <location>
        <begin position="1"/>
        <end position="23"/>
    </location>
</feature>
<protein>
    <recommendedName>
        <fullName evidence="4">Lipoprotein</fullName>
    </recommendedName>
</protein>
<evidence type="ECO:0000313" key="3">
    <source>
        <dbReference type="Proteomes" id="UP001302316"/>
    </source>
</evidence>
<dbReference type="AlphaFoldDB" id="A0AAP6JD16"/>